<gene>
    <name evidence="6" type="ORF">mRhiFer1_004941</name>
</gene>
<dbReference type="GO" id="GO:0005576">
    <property type="term" value="C:extracellular region"/>
    <property type="evidence" value="ECO:0007669"/>
    <property type="project" value="UniProtKB-SubCell"/>
</dbReference>
<name>A0A7J7UW83_RHIFE</name>
<dbReference type="Pfam" id="PF15193">
    <property type="entry name" value="FAM24"/>
    <property type="match status" value="1"/>
</dbReference>
<dbReference type="PANTHER" id="PTHR35860">
    <property type="entry name" value="PROTEIN FAM24B"/>
    <property type="match status" value="1"/>
</dbReference>
<keyword evidence="4" id="KW-0732">Signal</keyword>
<dbReference type="EMBL" id="JACAGC010000015">
    <property type="protein sequence ID" value="KAF6317180.1"/>
    <property type="molecule type" value="Genomic_DNA"/>
</dbReference>
<dbReference type="AlphaFoldDB" id="A0A7J7UW83"/>
<dbReference type="PANTHER" id="PTHR35860:SF1">
    <property type="entry name" value="PROTEIN FAM24A"/>
    <property type="match status" value="1"/>
</dbReference>
<keyword evidence="5" id="KW-0812">Transmembrane</keyword>
<comment type="caution">
    <text evidence="6">The sequence shown here is derived from an EMBL/GenBank/DDBJ whole genome shotgun (WGS) entry which is preliminary data.</text>
</comment>
<keyword evidence="5" id="KW-1133">Transmembrane helix</keyword>
<reference evidence="6 7" key="1">
    <citation type="journal article" date="2020" name="Nature">
        <title>Six reference-quality genomes reveal evolution of bat adaptations.</title>
        <authorList>
            <person name="Jebb D."/>
            <person name="Huang Z."/>
            <person name="Pippel M."/>
            <person name="Hughes G.M."/>
            <person name="Lavrichenko K."/>
            <person name="Devanna P."/>
            <person name="Winkler S."/>
            <person name="Jermiin L.S."/>
            <person name="Skirmuntt E.C."/>
            <person name="Katzourakis A."/>
            <person name="Burkitt-Gray L."/>
            <person name="Ray D.A."/>
            <person name="Sullivan K.A.M."/>
            <person name="Roscito J.G."/>
            <person name="Kirilenko B.M."/>
            <person name="Davalos L.M."/>
            <person name="Corthals A.P."/>
            <person name="Power M.L."/>
            <person name="Jones G."/>
            <person name="Ransome R.D."/>
            <person name="Dechmann D.K.N."/>
            <person name="Locatelli A.G."/>
            <person name="Puechmaille S.J."/>
            <person name="Fedrigo O."/>
            <person name="Jarvis E.D."/>
            <person name="Hiller M."/>
            <person name="Vernes S.C."/>
            <person name="Myers E.W."/>
            <person name="Teeling E.C."/>
        </authorList>
    </citation>
    <scope>NUCLEOTIDE SEQUENCE [LARGE SCALE GENOMIC DNA]</scope>
    <source>
        <strain evidence="6">MRhiFer1</strain>
        <tissue evidence="6">Lung</tissue>
    </source>
</reference>
<sequence length="102" mass="11171">MIEKVDTQIMIALGGSLLIAAFVLMCCFLCLFCKLASILRAPKAPVCLALKNNPAMVTQDKVTAATPITTGLDPNFQYCVERNFYDKFDPLPPCFCDGNEGF</sequence>
<comment type="subcellular location">
    <subcellularLocation>
        <location evidence="1">Secreted</location>
    </subcellularLocation>
</comment>
<proteinExistence type="inferred from homology"/>
<evidence type="ECO:0000256" key="4">
    <source>
        <dbReference type="ARBA" id="ARBA00022729"/>
    </source>
</evidence>
<evidence type="ECO:0000256" key="3">
    <source>
        <dbReference type="ARBA" id="ARBA00022525"/>
    </source>
</evidence>
<feature type="transmembrane region" description="Helical" evidence="5">
    <location>
        <begin position="12"/>
        <end position="33"/>
    </location>
</feature>
<dbReference type="InterPro" id="IPR028122">
    <property type="entry name" value="FAM24"/>
</dbReference>
<comment type="similarity">
    <text evidence="2">Belongs to the FAM24 family.</text>
</comment>
<keyword evidence="5" id="KW-0472">Membrane</keyword>
<evidence type="ECO:0000256" key="5">
    <source>
        <dbReference type="SAM" id="Phobius"/>
    </source>
</evidence>
<organism evidence="6 7">
    <name type="scientific">Rhinolophus ferrumequinum</name>
    <name type="common">Greater horseshoe bat</name>
    <dbReference type="NCBI Taxonomy" id="59479"/>
    <lineage>
        <taxon>Eukaryota</taxon>
        <taxon>Metazoa</taxon>
        <taxon>Chordata</taxon>
        <taxon>Craniata</taxon>
        <taxon>Vertebrata</taxon>
        <taxon>Euteleostomi</taxon>
        <taxon>Mammalia</taxon>
        <taxon>Eutheria</taxon>
        <taxon>Laurasiatheria</taxon>
        <taxon>Chiroptera</taxon>
        <taxon>Yinpterochiroptera</taxon>
        <taxon>Rhinolophoidea</taxon>
        <taxon>Rhinolophidae</taxon>
        <taxon>Rhinolophinae</taxon>
        <taxon>Rhinolophus</taxon>
    </lineage>
</organism>
<evidence type="ECO:0000313" key="6">
    <source>
        <dbReference type="EMBL" id="KAF6317180.1"/>
    </source>
</evidence>
<evidence type="ECO:0000256" key="2">
    <source>
        <dbReference type="ARBA" id="ARBA00007386"/>
    </source>
</evidence>
<dbReference type="Proteomes" id="UP000585614">
    <property type="component" value="Unassembled WGS sequence"/>
</dbReference>
<keyword evidence="3" id="KW-0964">Secreted</keyword>
<evidence type="ECO:0000256" key="1">
    <source>
        <dbReference type="ARBA" id="ARBA00004613"/>
    </source>
</evidence>
<evidence type="ECO:0000313" key="7">
    <source>
        <dbReference type="Proteomes" id="UP000585614"/>
    </source>
</evidence>
<protein>
    <submittedName>
        <fullName evidence="6">Family with sequence similarity 24 member A</fullName>
    </submittedName>
</protein>
<accession>A0A7J7UW83</accession>